<dbReference type="InterPro" id="IPR041552">
    <property type="entry name" value="UvrA_DNA-bd"/>
</dbReference>
<evidence type="ECO:0000256" key="14">
    <source>
        <dbReference type="ARBA" id="ARBA00038000"/>
    </source>
</evidence>
<comment type="caution">
    <text evidence="18">The sequence shown here is derived from an EMBL/GenBank/DDBJ whole genome shotgun (WGS) entry which is preliminary data.</text>
</comment>
<feature type="domain" description="UvrA DNA-binding" evidence="17">
    <location>
        <begin position="192"/>
        <end position="295"/>
    </location>
</feature>
<evidence type="ECO:0000256" key="5">
    <source>
        <dbReference type="ARBA" id="ARBA00022741"/>
    </source>
</evidence>
<evidence type="ECO:0000256" key="12">
    <source>
        <dbReference type="ARBA" id="ARBA00023125"/>
    </source>
</evidence>
<evidence type="ECO:0000256" key="13">
    <source>
        <dbReference type="ARBA" id="ARBA00023204"/>
    </source>
</evidence>
<keyword evidence="4" id="KW-0677">Repeat</keyword>
<keyword evidence="11" id="KW-0267">Excision nuclease</keyword>
<evidence type="ECO:0000313" key="19">
    <source>
        <dbReference type="Proteomes" id="UP000032552"/>
    </source>
</evidence>
<dbReference type="Gene3D" id="1.10.8.280">
    <property type="entry name" value="ABC transporter ATPase domain-like"/>
    <property type="match status" value="1"/>
</dbReference>
<evidence type="ECO:0000313" key="18">
    <source>
        <dbReference type="EMBL" id="GAN37407.1"/>
    </source>
</evidence>
<keyword evidence="10" id="KW-0067">ATP-binding</keyword>
<evidence type="ECO:0000256" key="8">
    <source>
        <dbReference type="ARBA" id="ARBA00022771"/>
    </source>
</evidence>
<accession>A0A0C9QC87</accession>
<dbReference type="GO" id="GO:0005524">
    <property type="term" value="F:ATP binding"/>
    <property type="evidence" value="ECO:0007669"/>
    <property type="project" value="UniProtKB-KW"/>
</dbReference>
<evidence type="ECO:0000259" key="17">
    <source>
        <dbReference type="Pfam" id="PF17755"/>
    </source>
</evidence>
<dbReference type="EMBL" id="BAYM01000156">
    <property type="protein sequence ID" value="GAN37407.1"/>
    <property type="molecule type" value="Genomic_DNA"/>
</dbReference>
<evidence type="ECO:0000256" key="16">
    <source>
        <dbReference type="ARBA" id="ARBA00042156"/>
    </source>
</evidence>
<keyword evidence="8" id="KW-0863">Zinc-finger</keyword>
<keyword evidence="5" id="KW-0547">Nucleotide-binding</keyword>
<keyword evidence="7" id="KW-0228">DNA excision</keyword>
<evidence type="ECO:0000256" key="15">
    <source>
        <dbReference type="ARBA" id="ARBA00039316"/>
    </source>
</evidence>
<evidence type="ECO:0000256" key="7">
    <source>
        <dbReference type="ARBA" id="ARBA00022769"/>
    </source>
</evidence>
<evidence type="ECO:0000256" key="10">
    <source>
        <dbReference type="ARBA" id="ARBA00022840"/>
    </source>
</evidence>
<dbReference type="PANTHER" id="PTHR43152:SF3">
    <property type="entry name" value="UVRABC SYSTEM PROTEIN A"/>
    <property type="match status" value="1"/>
</dbReference>
<gene>
    <name evidence="18" type="ORF">LC0644_1996</name>
</gene>
<dbReference type="GO" id="GO:0008270">
    <property type="term" value="F:zinc ion binding"/>
    <property type="evidence" value="ECO:0007669"/>
    <property type="project" value="UniProtKB-KW"/>
</dbReference>
<dbReference type="GO" id="GO:0005737">
    <property type="term" value="C:cytoplasm"/>
    <property type="evidence" value="ECO:0007669"/>
    <property type="project" value="UniProtKB-SubCell"/>
</dbReference>
<name>A0A0C9QC87_LACPA</name>
<reference evidence="19" key="1">
    <citation type="submission" date="2014-05" db="EMBL/GenBank/DDBJ databases">
        <title>Whole genome sequencing of Lactobacillus casei NRIC0644.</title>
        <authorList>
            <person name="Atarashi H."/>
            <person name="Yoshida Y."/>
            <person name="Fujimura S."/>
            <person name="Tanaka N."/>
            <person name="Shiwa Y."/>
            <person name="Yoshikawa H."/>
            <person name="Okada S."/>
            <person name="Nakagawa J."/>
        </authorList>
    </citation>
    <scope>NUCLEOTIDE SEQUENCE [LARGE SCALE GENOMIC DNA]</scope>
    <source>
        <strain evidence="19">NRIC0644</strain>
    </source>
</reference>
<sequence>MAIPDHISVRGAYVNNLKHLNVDIPLNKLVAITGRSGSGKSSLAMGVLYAEGMRRYMSALSTYTRRRLGQTSPAAADSVRHIPSAIALRQRPTVPGIRSTVGTATEALNVIRLMFSRLGSPVCPNGHRVSPTLDIAKAMDLPNDGESGMGMITCPTCGVRFMAFAAEDFAFNSTGACPTCGGTGQARTLAANRLIPDQTLTIRQGAVASWRLPGRNFMPFVAQAIGIDIDTPFQDLPKDQQEQVWHGERKKYAINIPSKTGKIFHMDHAQYENAFNAVEDSLATTKNERAIQRLNRFYEFGICPTCHGSRFAPKLLSQHLVDQNIAQVSDMTLTQLAAFIPEIYHWLPADMQSLAHDIIQELTQLLKPIMDLGLSYLTLSRAAASLSTGELQRIQLSRTLRTETTGVLYVLDEPSIGLHAANVSGLLEVMHGLVNQGNSLVVVDHNTAIIEAADQVIEIGPGASVAGGRLIDQGSPEAISHDTHSLIAPFLTGAAPLIVRPQAGEQEIKQTKQLQLTVTDRFNLHDLHVHFPVNCFSVVSGFSGAGKSTLIFDALVPALSATADQPAPAFVRDLDRGGLRHVVAIDATPVGKNVRSTVATYTDILDHLRHLFASLPDAKAKHYTSSHFSYNVKAGACPTCGGTGVINLDIQYLPDMQQTCPTCHGRRYNPEVLKIKWQQHSIADLLDLDVDSALTVLKDEPAITHTLQTLHDMGLGYLHLGESTPTLSGGEAQRLKLVAHMGRSQKDTLFVFDEPSVGLHPLDVQTLIAVFQRLLKTGATVIAIEHDLDVIANADYVLDLGPKGGAEGGRIMAAGTPQAIAKQGKGETAPYLAGHLAAFHVK</sequence>
<dbReference type="Pfam" id="PF17755">
    <property type="entry name" value="UvrA_DNA-bind"/>
    <property type="match status" value="1"/>
</dbReference>
<evidence type="ECO:0000256" key="3">
    <source>
        <dbReference type="ARBA" id="ARBA00022723"/>
    </source>
</evidence>
<keyword evidence="2" id="KW-0963">Cytoplasm</keyword>
<dbReference type="Proteomes" id="UP000032552">
    <property type="component" value="Unassembled WGS sequence"/>
</dbReference>
<dbReference type="AlphaFoldDB" id="A0A0C9QC87"/>
<evidence type="ECO:0000256" key="2">
    <source>
        <dbReference type="ARBA" id="ARBA00022490"/>
    </source>
</evidence>
<protein>
    <recommendedName>
        <fullName evidence="15">UvrABC system protein A</fullName>
    </recommendedName>
    <alternativeName>
        <fullName evidence="16">Excinuclease ABC subunit A</fullName>
    </alternativeName>
</protein>
<dbReference type="Gene3D" id="1.20.1580.10">
    <property type="entry name" value="ABC transporter ATPase like domain"/>
    <property type="match status" value="2"/>
</dbReference>
<comment type="similarity">
    <text evidence="14">Belongs to the ABC transporter superfamily. UvrA family.</text>
</comment>
<dbReference type="RefSeq" id="WP_045625280.1">
    <property type="nucleotide sequence ID" value="NZ_BAYM01000156.1"/>
</dbReference>
<dbReference type="Gene3D" id="3.40.50.300">
    <property type="entry name" value="P-loop containing nucleotide triphosphate hydrolases"/>
    <property type="match status" value="2"/>
</dbReference>
<keyword evidence="9" id="KW-0862">Zinc</keyword>
<proteinExistence type="inferred from homology"/>
<keyword evidence="12" id="KW-0238">DNA-binding</keyword>
<evidence type="ECO:0000256" key="11">
    <source>
        <dbReference type="ARBA" id="ARBA00022881"/>
    </source>
</evidence>
<dbReference type="PANTHER" id="PTHR43152">
    <property type="entry name" value="UVRABC SYSTEM PROTEIN A"/>
    <property type="match status" value="1"/>
</dbReference>
<dbReference type="InterPro" id="IPR027417">
    <property type="entry name" value="P-loop_NTPase"/>
</dbReference>
<keyword evidence="3" id="KW-0479">Metal-binding</keyword>
<comment type="subcellular location">
    <subcellularLocation>
        <location evidence="1">Cytoplasm</location>
    </subcellularLocation>
</comment>
<dbReference type="GO" id="GO:0003677">
    <property type="term" value="F:DNA binding"/>
    <property type="evidence" value="ECO:0007669"/>
    <property type="project" value="UniProtKB-KW"/>
</dbReference>
<evidence type="ECO:0000256" key="9">
    <source>
        <dbReference type="ARBA" id="ARBA00022833"/>
    </source>
</evidence>
<keyword evidence="6" id="KW-0227">DNA damage</keyword>
<dbReference type="GO" id="GO:0006281">
    <property type="term" value="P:DNA repair"/>
    <property type="evidence" value="ECO:0007669"/>
    <property type="project" value="UniProtKB-KW"/>
</dbReference>
<evidence type="ECO:0000256" key="6">
    <source>
        <dbReference type="ARBA" id="ARBA00022763"/>
    </source>
</evidence>
<evidence type="ECO:0000256" key="1">
    <source>
        <dbReference type="ARBA" id="ARBA00004496"/>
    </source>
</evidence>
<dbReference type="SUPFAM" id="SSF52540">
    <property type="entry name" value="P-loop containing nucleoside triphosphate hydrolases"/>
    <property type="match status" value="2"/>
</dbReference>
<dbReference type="GO" id="GO:0004518">
    <property type="term" value="F:nuclease activity"/>
    <property type="evidence" value="ECO:0007669"/>
    <property type="project" value="UniProtKB-KW"/>
</dbReference>
<evidence type="ECO:0000256" key="4">
    <source>
        <dbReference type="ARBA" id="ARBA00022737"/>
    </source>
</evidence>
<keyword evidence="13" id="KW-0234">DNA repair</keyword>
<organism evidence="18 19">
    <name type="scientific">Lacticaseibacillus paracasei NRIC 0644</name>
    <dbReference type="NCBI Taxonomy" id="1435038"/>
    <lineage>
        <taxon>Bacteria</taxon>
        <taxon>Bacillati</taxon>
        <taxon>Bacillota</taxon>
        <taxon>Bacilli</taxon>
        <taxon>Lactobacillales</taxon>
        <taxon>Lactobacillaceae</taxon>
        <taxon>Lacticaseibacillus</taxon>
    </lineage>
</organism>